<dbReference type="Gene3D" id="6.10.250.2420">
    <property type="match status" value="1"/>
</dbReference>
<evidence type="ECO:0000313" key="4">
    <source>
        <dbReference type="EMBL" id="GCB84937.1"/>
    </source>
</evidence>
<gene>
    <name evidence="4" type="ORF">scyTo_0025640</name>
</gene>
<feature type="region of interest" description="Disordered" evidence="2">
    <location>
        <begin position="31"/>
        <end position="71"/>
    </location>
</feature>
<accession>A0A401QHY6</accession>
<proteinExistence type="predicted"/>
<comment type="caution">
    <text evidence="4">The sequence shown here is derived from an EMBL/GenBank/DDBJ whole genome shotgun (WGS) entry which is preliminary data.</text>
</comment>
<dbReference type="OrthoDB" id="9660714at2759"/>
<dbReference type="AlphaFoldDB" id="A0A401QHY6"/>
<sequence length="71" mass="8514">MLQVDDEHLHLTDQNDQLNLRLKVLKRQVDEAEEEIDRSENAKRKLQRELEEQMEANEELQGQMNTLKKDL</sequence>
<dbReference type="STRING" id="75743.A0A401QHY6"/>
<dbReference type="GO" id="GO:0016459">
    <property type="term" value="C:myosin complex"/>
    <property type="evidence" value="ECO:0007669"/>
    <property type="project" value="InterPro"/>
</dbReference>
<feature type="compositionally biased region" description="Polar residues" evidence="2">
    <location>
        <begin position="62"/>
        <end position="71"/>
    </location>
</feature>
<dbReference type="EMBL" id="BFAA01113644">
    <property type="protein sequence ID" value="GCB84937.1"/>
    <property type="molecule type" value="Genomic_DNA"/>
</dbReference>
<dbReference type="GO" id="GO:0005923">
    <property type="term" value="C:bicellular tight junction"/>
    <property type="evidence" value="ECO:0007669"/>
    <property type="project" value="TreeGrafter"/>
</dbReference>
<name>A0A401QHY6_SCYTO</name>
<dbReference type="PANTHER" id="PTHR46349:SF2">
    <property type="entry name" value="CINGULIN-LIKE PROTEIN 1"/>
    <property type="match status" value="1"/>
</dbReference>
<dbReference type="Pfam" id="PF01576">
    <property type="entry name" value="Myosin_tail_1"/>
    <property type="match status" value="1"/>
</dbReference>
<feature type="non-terminal residue" evidence="4">
    <location>
        <position position="71"/>
    </location>
</feature>
<dbReference type="GO" id="GO:0150105">
    <property type="term" value="P:protein localization to cell-cell junction"/>
    <property type="evidence" value="ECO:0007669"/>
    <property type="project" value="TreeGrafter"/>
</dbReference>
<evidence type="ECO:0000259" key="3">
    <source>
        <dbReference type="Pfam" id="PF01576"/>
    </source>
</evidence>
<evidence type="ECO:0000256" key="2">
    <source>
        <dbReference type="SAM" id="MobiDB-lite"/>
    </source>
</evidence>
<evidence type="ECO:0000313" key="5">
    <source>
        <dbReference type="Proteomes" id="UP000288216"/>
    </source>
</evidence>
<reference evidence="4 5" key="1">
    <citation type="journal article" date="2018" name="Nat. Ecol. Evol.">
        <title>Shark genomes provide insights into elasmobranch evolution and the origin of vertebrates.</title>
        <authorList>
            <person name="Hara Y"/>
            <person name="Yamaguchi K"/>
            <person name="Onimaru K"/>
            <person name="Kadota M"/>
            <person name="Koyanagi M"/>
            <person name="Keeley SD"/>
            <person name="Tatsumi K"/>
            <person name="Tanaka K"/>
            <person name="Motone F"/>
            <person name="Kageyama Y"/>
            <person name="Nozu R"/>
            <person name="Adachi N"/>
            <person name="Nishimura O"/>
            <person name="Nakagawa R"/>
            <person name="Tanegashima C"/>
            <person name="Kiyatake I"/>
            <person name="Matsumoto R"/>
            <person name="Murakumo K"/>
            <person name="Nishida K"/>
            <person name="Terakita A"/>
            <person name="Kuratani S"/>
            <person name="Sato K"/>
            <person name="Hyodo S Kuraku.S."/>
        </authorList>
    </citation>
    <scope>NUCLEOTIDE SEQUENCE [LARGE SCALE GENOMIC DNA]</scope>
</reference>
<keyword evidence="5" id="KW-1185">Reference proteome</keyword>
<organism evidence="4 5">
    <name type="scientific">Scyliorhinus torazame</name>
    <name type="common">Cloudy catshark</name>
    <name type="synonym">Catulus torazame</name>
    <dbReference type="NCBI Taxonomy" id="75743"/>
    <lineage>
        <taxon>Eukaryota</taxon>
        <taxon>Metazoa</taxon>
        <taxon>Chordata</taxon>
        <taxon>Craniata</taxon>
        <taxon>Vertebrata</taxon>
        <taxon>Chondrichthyes</taxon>
        <taxon>Elasmobranchii</taxon>
        <taxon>Galeomorphii</taxon>
        <taxon>Galeoidea</taxon>
        <taxon>Carcharhiniformes</taxon>
        <taxon>Scyliorhinidae</taxon>
        <taxon>Scyliorhinus</taxon>
    </lineage>
</organism>
<dbReference type="InterPro" id="IPR002928">
    <property type="entry name" value="Myosin_tail"/>
</dbReference>
<dbReference type="PANTHER" id="PTHR46349">
    <property type="entry name" value="CINGULIN-LIKE PROTEIN 1-RELATED"/>
    <property type="match status" value="1"/>
</dbReference>
<dbReference type="Proteomes" id="UP000288216">
    <property type="component" value="Unassembled WGS sequence"/>
</dbReference>
<protein>
    <recommendedName>
        <fullName evidence="3">Myosin tail domain-containing protein</fullName>
    </recommendedName>
</protein>
<keyword evidence="1" id="KW-0175">Coiled coil</keyword>
<evidence type="ECO:0000256" key="1">
    <source>
        <dbReference type="ARBA" id="ARBA00023054"/>
    </source>
</evidence>
<feature type="compositionally biased region" description="Basic and acidic residues" evidence="2">
    <location>
        <begin position="38"/>
        <end position="51"/>
    </location>
</feature>
<feature type="domain" description="Myosin tail" evidence="3">
    <location>
        <begin position="1"/>
        <end position="70"/>
    </location>
</feature>